<dbReference type="RefSeq" id="WP_394319124.1">
    <property type="nucleotide sequence ID" value="NZ_JBHMQU010000023.1"/>
</dbReference>
<evidence type="ECO:0000313" key="2">
    <source>
        <dbReference type="Proteomes" id="UP001589920"/>
    </source>
</evidence>
<keyword evidence="2" id="KW-1185">Reference proteome</keyword>
<evidence type="ECO:0000313" key="1">
    <source>
        <dbReference type="EMBL" id="MFC0811713.1"/>
    </source>
</evidence>
<organism evidence="1 2">
    <name type="scientific">Paracoccus panacisoli</name>
    <dbReference type="NCBI Taxonomy" id="1510163"/>
    <lineage>
        <taxon>Bacteria</taxon>
        <taxon>Pseudomonadati</taxon>
        <taxon>Pseudomonadota</taxon>
        <taxon>Alphaproteobacteria</taxon>
        <taxon>Rhodobacterales</taxon>
        <taxon>Paracoccaceae</taxon>
        <taxon>Paracoccus</taxon>
    </lineage>
</organism>
<dbReference type="Gene3D" id="3.40.1700.10">
    <property type="entry name" value="DNA integrity scanning protein, DisA, N-terminal domain"/>
    <property type="match status" value="1"/>
</dbReference>
<name>A0ABV6T6Q0_9RHOB</name>
<evidence type="ECO:0008006" key="3">
    <source>
        <dbReference type="Google" id="ProtNLM"/>
    </source>
</evidence>
<comment type="caution">
    <text evidence="1">The sequence shown here is derived from an EMBL/GenBank/DDBJ whole genome shotgun (WGS) entry which is preliminary data.</text>
</comment>
<sequence>MPAHNHRHTTIERVVQGLLSGVSTTWHFFSNHEDFVARFPNGAHQSESRHSGSFRIKETGFVIWFLENNEYAALEVNRENPRISKREWQPFSSFRKISPGLIGTAQSLRAPENSYLGNNINRLATGYSLGNMIIAHSLTGSVSSNIFTNAVVIDELQRLALTSYEGAKCHSGFLFFRAPHQYFEQIEAAGFRVERFDDDFFLEPGFFQSTISHRYVDGRNSFYVIDNNRRIHGIATVQDPGKYSLYNRALFEHIDGISETSTGRMYCAFVGRNADVLIYAKGKALYRWDKLTWRIIDLDIILKFLRDETSLLQEGIKSLKSALLVCSNLRIGTLVLVLSGERMPNYVGKIDNSAVSSHILKVNQNRSIVDIVANGSAFGILTSDGLTTLDPHGRLVSTGDILDLSVKHKISYEGGGRTQAAQAASYYGVALKVSEDGPLSIYKDGRMIANFVI</sequence>
<accession>A0ABV6T6Q0</accession>
<protein>
    <recommendedName>
        <fullName evidence="3">DisA checkpoint controller nucleotide-binding</fullName>
    </recommendedName>
</protein>
<reference evidence="1 2" key="1">
    <citation type="submission" date="2024-09" db="EMBL/GenBank/DDBJ databases">
        <authorList>
            <person name="Sun Q."/>
            <person name="Mori K."/>
        </authorList>
    </citation>
    <scope>NUCLEOTIDE SEQUENCE [LARGE SCALE GENOMIC DNA]</scope>
    <source>
        <strain evidence="1 2">KCTC 42086</strain>
    </source>
</reference>
<dbReference type="InterPro" id="IPR036888">
    <property type="entry name" value="DNA_integrity_DisA_N_sf"/>
</dbReference>
<gene>
    <name evidence="1" type="ORF">ACFHYO_06240</name>
</gene>
<dbReference type="Proteomes" id="UP001589920">
    <property type="component" value="Unassembled WGS sequence"/>
</dbReference>
<proteinExistence type="predicted"/>
<dbReference type="EMBL" id="JBHMQU010000023">
    <property type="protein sequence ID" value="MFC0811713.1"/>
    <property type="molecule type" value="Genomic_DNA"/>
</dbReference>